<name>A0A5B8MJN4_9CHLO</name>
<evidence type="ECO:0000256" key="3">
    <source>
        <dbReference type="ARBA" id="ARBA00023004"/>
    </source>
</evidence>
<dbReference type="GO" id="GO:0019825">
    <property type="term" value="F:oxygen binding"/>
    <property type="evidence" value="ECO:0007669"/>
    <property type="project" value="InterPro"/>
</dbReference>
<protein>
    <recommendedName>
        <fullName evidence="4">Globin domain-containing protein</fullName>
    </recommendedName>
</protein>
<dbReference type="SUPFAM" id="SSF46458">
    <property type="entry name" value="Globin-like"/>
    <property type="match status" value="1"/>
</dbReference>
<keyword evidence="1" id="KW-0349">Heme</keyword>
<dbReference type="GO" id="GO:0008941">
    <property type="term" value="F:nitric oxide dioxygenase NAD(P)H activity"/>
    <property type="evidence" value="ECO:0007669"/>
    <property type="project" value="TreeGrafter"/>
</dbReference>
<dbReference type="GO" id="GO:0046210">
    <property type="term" value="P:nitric oxide catabolic process"/>
    <property type="evidence" value="ECO:0007669"/>
    <property type="project" value="TreeGrafter"/>
</dbReference>
<evidence type="ECO:0000256" key="1">
    <source>
        <dbReference type="ARBA" id="ARBA00022617"/>
    </source>
</evidence>
<keyword evidence="3" id="KW-0408">Iron</keyword>
<dbReference type="InterPro" id="IPR012292">
    <property type="entry name" value="Globin/Proto"/>
</dbReference>
<dbReference type="GO" id="GO:0071949">
    <property type="term" value="F:FAD binding"/>
    <property type="evidence" value="ECO:0007669"/>
    <property type="project" value="TreeGrafter"/>
</dbReference>
<organism evidence="5 6">
    <name type="scientific">Chloropicon primus</name>
    <dbReference type="NCBI Taxonomy" id="1764295"/>
    <lineage>
        <taxon>Eukaryota</taxon>
        <taxon>Viridiplantae</taxon>
        <taxon>Chlorophyta</taxon>
        <taxon>Chloropicophyceae</taxon>
        <taxon>Chloropicales</taxon>
        <taxon>Chloropicaceae</taxon>
        <taxon>Chloropicon</taxon>
    </lineage>
</organism>
<accession>A0A5B8MJN4</accession>
<dbReference type="Pfam" id="PF00042">
    <property type="entry name" value="Globin"/>
    <property type="match status" value="1"/>
</dbReference>
<keyword evidence="6" id="KW-1185">Reference proteome</keyword>
<dbReference type="EMBL" id="CP031037">
    <property type="protein sequence ID" value="QDZ20686.1"/>
    <property type="molecule type" value="Genomic_DNA"/>
</dbReference>
<evidence type="ECO:0000313" key="6">
    <source>
        <dbReference type="Proteomes" id="UP000316726"/>
    </source>
</evidence>
<proteinExistence type="predicted"/>
<dbReference type="AlphaFoldDB" id="A0A5B8MJN4"/>
<reference evidence="5 6" key="1">
    <citation type="submission" date="2018-07" db="EMBL/GenBank/DDBJ databases">
        <title>The complete nuclear genome of the prasinophyte Chloropicon primus (CCMP1205).</title>
        <authorList>
            <person name="Pombert J.-F."/>
            <person name="Otis C."/>
            <person name="Turmel M."/>
            <person name="Lemieux C."/>
        </authorList>
    </citation>
    <scope>NUCLEOTIDE SEQUENCE [LARGE SCALE GENOMIC DNA]</scope>
    <source>
        <strain evidence="5 6">CCMP1205</strain>
    </source>
</reference>
<dbReference type="Proteomes" id="UP000316726">
    <property type="component" value="Chromosome 4"/>
</dbReference>
<dbReference type="Gene3D" id="1.10.490.10">
    <property type="entry name" value="Globins"/>
    <property type="match status" value="1"/>
</dbReference>
<dbReference type="GO" id="GO:0020037">
    <property type="term" value="F:heme binding"/>
    <property type="evidence" value="ECO:0007669"/>
    <property type="project" value="InterPro"/>
</dbReference>
<dbReference type="OrthoDB" id="436496at2759"/>
<sequence length="150" mass="17044">MKEHGYEITQEMYATMFEEHEDIKALFNHDNMVVHPGETKKKQPLLLAQAVHAYAENIDNLSLLESAVDRITKKHVSANVKPEHYGIVGRHLLNAVKKVLGEKAKPEICDAWEKAFNFLAELFIETENNLRKEEAAKKEVSNLGCRCTLG</sequence>
<dbReference type="PROSITE" id="PS01033">
    <property type="entry name" value="GLOBIN"/>
    <property type="match status" value="1"/>
</dbReference>
<evidence type="ECO:0000256" key="2">
    <source>
        <dbReference type="ARBA" id="ARBA00022723"/>
    </source>
</evidence>
<dbReference type="STRING" id="1764295.A0A5B8MJN4"/>
<dbReference type="GO" id="GO:0046872">
    <property type="term" value="F:metal ion binding"/>
    <property type="evidence" value="ECO:0007669"/>
    <property type="project" value="UniProtKB-KW"/>
</dbReference>
<dbReference type="InterPro" id="IPR009050">
    <property type="entry name" value="Globin-like_sf"/>
</dbReference>
<dbReference type="PANTHER" id="PTHR43396:SF3">
    <property type="entry name" value="FLAVOHEMOPROTEIN"/>
    <property type="match status" value="1"/>
</dbReference>
<dbReference type="InterPro" id="IPR000971">
    <property type="entry name" value="Globin"/>
</dbReference>
<dbReference type="GO" id="GO:0071500">
    <property type="term" value="P:cellular response to nitrosative stress"/>
    <property type="evidence" value="ECO:0007669"/>
    <property type="project" value="TreeGrafter"/>
</dbReference>
<keyword evidence="2" id="KW-0479">Metal-binding</keyword>
<evidence type="ECO:0000259" key="4">
    <source>
        <dbReference type="PROSITE" id="PS01033"/>
    </source>
</evidence>
<evidence type="ECO:0000313" key="5">
    <source>
        <dbReference type="EMBL" id="QDZ20686.1"/>
    </source>
</evidence>
<dbReference type="PANTHER" id="PTHR43396">
    <property type="entry name" value="FLAVOHEMOPROTEIN"/>
    <property type="match status" value="1"/>
</dbReference>
<gene>
    <name evidence="5" type="ORF">A3770_04p32040</name>
</gene>
<feature type="domain" description="Globin" evidence="4">
    <location>
        <begin position="1"/>
        <end position="128"/>
    </location>
</feature>